<keyword evidence="1" id="KW-1133">Transmembrane helix</keyword>
<dbReference type="RefSeq" id="WP_072100698.1">
    <property type="nucleotide sequence ID" value="NZ_CTKE01000010.1"/>
</dbReference>
<gene>
    <name evidence="2" type="ORF">ERS008555_02202</name>
</gene>
<feature type="transmembrane region" description="Helical" evidence="1">
    <location>
        <begin position="73"/>
        <end position="91"/>
    </location>
</feature>
<sequence length="281" mass="32496">MGKVSNLYKFRKENTDMAQSNLDYVIKGAIRESESYTYMSRGEFAFIFFRYSLALLAIIFLMEIVFPDLIDEVLSLSVTSIFIVLSLVMLLPSSYRLANQQLSPYLLVFHLLPLGCALLPATFTLPIIGLFLLYLISINVFDIKPPACERRKQLASALPDEYPFGLTLACFSLLYISFFLLFELDDAIICLMLVGWLFFLLAKWHWPVVILNVLGVAGMFWFFSSGFLEVKHHKNIIINALIKISLLDNILFLIFSFSLFINMLYWLEAWQRERHSQPHKE</sequence>
<protein>
    <submittedName>
        <fullName evidence="2">Membrane protein</fullName>
    </submittedName>
</protein>
<feature type="transmembrane region" description="Helical" evidence="1">
    <location>
        <begin position="111"/>
        <end position="141"/>
    </location>
</feature>
<dbReference type="EMBL" id="CTKE01000010">
    <property type="protein sequence ID" value="CQI90621.1"/>
    <property type="molecule type" value="Genomic_DNA"/>
</dbReference>
<dbReference type="Proteomes" id="UP000042054">
    <property type="component" value="Unassembled WGS sequence"/>
</dbReference>
<evidence type="ECO:0000313" key="3">
    <source>
        <dbReference type="Proteomes" id="UP000042054"/>
    </source>
</evidence>
<keyword evidence="1" id="KW-0812">Transmembrane</keyword>
<accession>A0A0U1HT99</accession>
<reference evidence="2 3" key="1">
    <citation type="submission" date="2015-03" db="EMBL/GenBank/DDBJ databases">
        <authorList>
            <person name="Murphy D."/>
        </authorList>
    </citation>
    <scope>NUCLEOTIDE SEQUENCE [LARGE SCALE GENOMIC DNA]</scope>
    <source>
        <strain evidence="2 3">68/02</strain>
    </source>
</reference>
<dbReference type="AlphaFoldDB" id="A0A0U1HT99"/>
<evidence type="ECO:0000256" key="1">
    <source>
        <dbReference type="SAM" id="Phobius"/>
    </source>
</evidence>
<dbReference type="OrthoDB" id="6481166at2"/>
<feature type="transmembrane region" description="Helical" evidence="1">
    <location>
        <begin position="162"/>
        <end position="180"/>
    </location>
</feature>
<evidence type="ECO:0000313" key="2">
    <source>
        <dbReference type="EMBL" id="CQI90621.1"/>
    </source>
</evidence>
<proteinExistence type="predicted"/>
<name>A0A0U1HT99_YERRO</name>
<feature type="transmembrane region" description="Helical" evidence="1">
    <location>
        <begin position="250"/>
        <end position="267"/>
    </location>
</feature>
<feature type="transmembrane region" description="Helical" evidence="1">
    <location>
        <begin position="209"/>
        <end position="230"/>
    </location>
</feature>
<feature type="transmembrane region" description="Helical" evidence="1">
    <location>
        <begin position="44"/>
        <end position="66"/>
    </location>
</feature>
<organism evidence="2 3">
    <name type="scientific">Yersinia rohdei</name>
    <dbReference type="NCBI Taxonomy" id="29485"/>
    <lineage>
        <taxon>Bacteria</taxon>
        <taxon>Pseudomonadati</taxon>
        <taxon>Pseudomonadota</taxon>
        <taxon>Gammaproteobacteria</taxon>
        <taxon>Enterobacterales</taxon>
        <taxon>Yersiniaceae</taxon>
        <taxon>Yersinia</taxon>
    </lineage>
</organism>
<keyword evidence="1" id="KW-0472">Membrane</keyword>